<dbReference type="InterPro" id="IPR004131">
    <property type="entry name" value="PPase-energised_H-pump"/>
</dbReference>
<dbReference type="NCBIfam" id="TIGR01104">
    <property type="entry name" value="V_PPase"/>
    <property type="match status" value="1"/>
</dbReference>
<feature type="transmembrane region" description="Helical" evidence="9">
    <location>
        <begin position="157"/>
        <end position="176"/>
    </location>
</feature>
<gene>
    <name evidence="9 10" type="primary">hppA</name>
    <name evidence="10" type="ORF">ESZ_00070</name>
</gene>
<keyword evidence="4 9" id="KW-0460">Magnesium</keyword>
<evidence type="ECO:0000256" key="9">
    <source>
        <dbReference type="HAMAP-Rule" id="MF_01129"/>
    </source>
</evidence>
<evidence type="ECO:0000256" key="5">
    <source>
        <dbReference type="ARBA" id="ARBA00022967"/>
    </source>
</evidence>
<keyword evidence="9" id="KW-0375">Hydrogen ion transport</keyword>
<comment type="catalytic activity">
    <reaction evidence="9">
        <text>diphosphate + H2O + H(+)(in) = 2 phosphate + 2 H(+)(out)</text>
        <dbReference type="Rhea" id="RHEA:13973"/>
        <dbReference type="ChEBI" id="CHEBI:15377"/>
        <dbReference type="ChEBI" id="CHEBI:15378"/>
        <dbReference type="ChEBI" id="CHEBI:33019"/>
        <dbReference type="ChEBI" id="CHEBI:43474"/>
        <dbReference type="EC" id="7.1.3.1"/>
    </reaction>
</comment>
<feature type="transmembrane region" description="Helical" evidence="9">
    <location>
        <begin position="574"/>
        <end position="595"/>
    </location>
</feature>
<comment type="similarity">
    <text evidence="9">Belongs to the H(+)-translocating pyrophosphatase (TC 3.A.10) family. K(+)-insensitive subfamily.</text>
</comment>
<name>A0A6J5JZ45_9GAMM</name>
<feature type="transmembrane region" description="Helical" evidence="9">
    <location>
        <begin position="326"/>
        <end position="347"/>
    </location>
</feature>
<accession>A0A6J5JZ45</accession>
<dbReference type="KEGG" id="acil:ESZ_00070"/>
<dbReference type="Proteomes" id="UP000509549">
    <property type="component" value="Chromosome"/>
</dbReference>
<feature type="transmembrane region" description="Helical" evidence="9">
    <location>
        <begin position="261"/>
        <end position="280"/>
    </location>
</feature>
<evidence type="ECO:0000313" key="11">
    <source>
        <dbReference type="Proteomes" id="UP000509549"/>
    </source>
</evidence>
<dbReference type="HAMAP" id="MF_01129">
    <property type="entry name" value="PPase_energized_pump"/>
    <property type="match status" value="1"/>
</dbReference>
<feature type="transmembrane region" description="Helical" evidence="9">
    <location>
        <begin position="55"/>
        <end position="73"/>
    </location>
</feature>
<dbReference type="NCBIfam" id="NF001960">
    <property type="entry name" value="PRK00733.3-5"/>
    <property type="match status" value="1"/>
</dbReference>
<keyword evidence="6 9" id="KW-1133">Transmembrane helix</keyword>
<keyword evidence="9" id="KW-1003">Cell membrane</keyword>
<reference evidence="10 11" key="1">
    <citation type="submission" date="2020-04" db="EMBL/GenBank/DDBJ databases">
        <authorList>
            <person name="Graf S J."/>
        </authorList>
    </citation>
    <scope>NUCLEOTIDE SEQUENCE [LARGE SCALE GENOMIC DNA]</scope>
    <source>
        <strain evidence="10">1</strain>
    </source>
</reference>
<dbReference type="GO" id="GO:0009678">
    <property type="term" value="F:diphosphate hydrolysis-driven proton transmembrane transporter activity"/>
    <property type="evidence" value="ECO:0007669"/>
    <property type="project" value="UniProtKB-UniRule"/>
</dbReference>
<evidence type="ECO:0000256" key="8">
    <source>
        <dbReference type="ARBA" id="ARBA00023136"/>
    </source>
</evidence>
<protein>
    <recommendedName>
        <fullName evidence="9">K(+)-insensitive pyrophosphate-energized proton pump</fullName>
        <ecNumber evidence="9">7.1.3.1</ecNumber>
    </recommendedName>
    <alternativeName>
        <fullName evidence="9">Membrane-bound proton-translocating pyrophosphatase</fullName>
    </alternativeName>
    <alternativeName>
        <fullName evidence="9">Pyrophosphate-energized inorganic pyrophosphatase</fullName>
        <shortName evidence="9">H(+)-PPase</shortName>
    </alternativeName>
</protein>
<dbReference type="AlphaFoldDB" id="A0A6J5JZ45"/>
<proteinExistence type="inferred from homology"/>
<evidence type="ECO:0000256" key="4">
    <source>
        <dbReference type="ARBA" id="ARBA00022842"/>
    </source>
</evidence>
<dbReference type="PIRSF" id="PIRSF001265">
    <property type="entry name" value="H+-PPase"/>
    <property type="match status" value="1"/>
</dbReference>
<dbReference type="RefSeq" id="WP_176604823.1">
    <property type="nucleotide sequence ID" value="NZ_LR794158.1"/>
</dbReference>
<keyword evidence="3 9" id="KW-0812">Transmembrane</keyword>
<feature type="transmembrane region" description="Helical" evidence="9">
    <location>
        <begin position="292"/>
        <end position="314"/>
    </location>
</feature>
<comment type="cofactor">
    <cofactor evidence="9">
        <name>Mg(2+)</name>
        <dbReference type="ChEBI" id="CHEBI:18420"/>
    </cofactor>
</comment>
<evidence type="ECO:0000256" key="3">
    <source>
        <dbReference type="ARBA" id="ARBA00022692"/>
    </source>
</evidence>
<keyword evidence="11" id="KW-1185">Reference proteome</keyword>
<comment type="subunit">
    <text evidence="9">Homodimer.</text>
</comment>
<dbReference type="PANTHER" id="PTHR31998">
    <property type="entry name" value="K(+)-INSENSITIVE PYROPHOSPHATE-ENERGIZED PROTON PUMP"/>
    <property type="match status" value="1"/>
</dbReference>
<dbReference type="EMBL" id="LR794158">
    <property type="protein sequence ID" value="CAB3976290.1"/>
    <property type="molecule type" value="Genomic_DNA"/>
</dbReference>
<evidence type="ECO:0000256" key="2">
    <source>
        <dbReference type="ARBA" id="ARBA00022448"/>
    </source>
</evidence>
<dbReference type="GO" id="GO:0005886">
    <property type="term" value="C:plasma membrane"/>
    <property type="evidence" value="ECO:0007669"/>
    <property type="project" value="UniProtKB-SubCell"/>
</dbReference>
<comment type="function">
    <text evidence="9">Proton pump that utilizes the energy of pyrophosphate hydrolysis as the driving force for proton movement across the membrane. Generates a proton motive force.</text>
</comment>
<comment type="subcellular location">
    <subcellularLocation>
        <location evidence="9">Cell membrane</location>
        <topology evidence="9">Multi-pass membrane protein</topology>
    </subcellularLocation>
    <subcellularLocation>
        <location evidence="1">Endomembrane system</location>
        <topology evidence="1">Multi-pass membrane protein</topology>
    </subcellularLocation>
</comment>
<feature type="transmembrane region" description="Helical" evidence="9">
    <location>
        <begin position="602"/>
        <end position="621"/>
    </location>
</feature>
<feature type="transmembrane region" description="Helical" evidence="9">
    <location>
        <begin position="231"/>
        <end position="249"/>
    </location>
</feature>
<keyword evidence="5 9" id="KW-1278">Translocase</keyword>
<feature type="site" description="Determinant of potassium independence" evidence="9">
    <location>
        <position position="463"/>
    </location>
</feature>
<dbReference type="EC" id="7.1.3.1" evidence="9"/>
<feature type="transmembrane region" description="Helical" evidence="9">
    <location>
        <begin position="6"/>
        <end position="27"/>
    </location>
</feature>
<feature type="transmembrane region" description="Helical" evidence="9">
    <location>
        <begin position="506"/>
        <end position="526"/>
    </location>
</feature>
<feature type="transmembrane region" description="Helical" evidence="9">
    <location>
        <begin position="121"/>
        <end position="145"/>
    </location>
</feature>
<keyword evidence="2 9" id="KW-0813">Transport</keyword>
<feature type="transmembrane region" description="Helical" evidence="9">
    <location>
        <begin position="670"/>
        <end position="689"/>
    </location>
</feature>
<evidence type="ECO:0000313" key="10">
    <source>
        <dbReference type="EMBL" id="CAB3976290.1"/>
    </source>
</evidence>
<evidence type="ECO:0000256" key="7">
    <source>
        <dbReference type="ARBA" id="ARBA00023065"/>
    </source>
</evidence>
<keyword evidence="7 9" id="KW-0406">Ion transport</keyword>
<comment type="caution">
    <text evidence="9">Lacks conserved residue(s) required for the propagation of feature annotation.</text>
</comment>
<keyword evidence="8 9" id="KW-0472">Membrane</keyword>
<dbReference type="GO" id="GO:0004427">
    <property type="term" value="F:inorganic diphosphate phosphatase activity"/>
    <property type="evidence" value="ECO:0007669"/>
    <property type="project" value="UniProtKB-UniRule"/>
</dbReference>
<evidence type="ECO:0000256" key="1">
    <source>
        <dbReference type="ARBA" id="ARBA00004127"/>
    </source>
</evidence>
<dbReference type="GO" id="GO:0000287">
    <property type="term" value="F:magnesium ion binding"/>
    <property type="evidence" value="ECO:0007669"/>
    <property type="project" value="UniProtKB-UniRule"/>
</dbReference>
<feature type="transmembrane region" description="Helical" evidence="9">
    <location>
        <begin position="386"/>
        <end position="410"/>
    </location>
</feature>
<feature type="transmembrane region" description="Helical" evidence="9">
    <location>
        <begin position="79"/>
        <end position="100"/>
    </location>
</feature>
<sequence>MNIYDFIIIIGIIFSFIFSLFFARKILIYPTGNSKMVEISNNIKSCAKAYLKRQYFTIFFVSILLAIFIYFLLGKYYVLGFFIGACFSSFVGYVGMLISVNANVRTANAAYLDGLSKAFDIAFKAGSVTGLLVIGFGLLGIFLFYKFLLFLDLEMRVIMHALIALGLGASFISVFARLGGGIFTKGADIGADLVGKLEIGIPEDDPRNPAVIADNVGDNVGDCAGMAADLYETYCVTIIASMVLLFILSDESSKCLIMYPLIVGSFCVFSTIIGVLFVKLSDTKIMRALYKSFLLSAFFSLVFIFFFIKFYIGFNSVFNFSSIKLTGFNIFCCSIVGIVLTFFLILVTEYYTSTSFYPVRNIASASTKGHAPNIIQGLAFSMESTALPVFFVILAILISYSIGGIIGVSLSAASMVSLSGIIVTLDAYGPVTDNAGGIAEMANMNHEVRIITDNLDAVGNTTKAITKGYAIGSAGLGSLVLFITYTKDLEYYFPNYDLLFSLKDPFVIVGLFFGGIIPYLFSAFSIRAVGYAAGKVVDEVRYQFLNVPGIMQGSVRPDYEKVIDLLTKASISEMVLPATFPVIFPVLFYLFIYFIFGQINAFVALGSMILGIIIIGIFLAISMTSGGGAWDNAKKYIEDGNFGGKGSFAHQAAVTGDMVGDPYKDTAGPAINPLIKVVSIISLLLIVICSKV</sequence>
<evidence type="ECO:0000256" key="6">
    <source>
        <dbReference type="ARBA" id="ARBA00022989"/>
    </source>
</evidence>
<organism evidence="10 11">
    <name type="scientific">Candidatus Azoamicus ciliaticola</name>
    <dbReference type="NCBI Taxonomy" id="2652803"/>
    <lineage>
        <taxon>Bacteria</taxon>
        <taxon>Pseudomonadati</taxon>
        <taxon>Pseudomonadota</taxon>
        <taxon>Gammaproteobacteria</taxon>
        <taxon>Candidatus Azoamicaceae</taxon>
        <taxon>Candidatus Azoamicus</taxon>
    </lineage>
</organism>
<feature type="transmembrane region" description="Helical" evidence="9">
    <location>
        <begin position="468"/>
        <end position="485"/>
    </location>
</feature>
<dbReference type="GO" id="GO:0012505">
    <property type="term" value="C:endomembrane system"/>
    <property type="evidence" value="ECO:0007669"/>
    <property type="project" value="UniProtKB-SubCell"/>
</dbReference>
<dbReference type="NCBIfam" id="NF001951">
    <property type="entry name" value="PRK00733.1-2"/>
    <property type="match status" value="1"/>
</dbReference>
<keyword evidence="10" id="KW-0378">Hydrolase</keyword>
<dbReference type="Pfam" id="PF03030">
    <property type="entry name" value="H_PPase"/>
    <property type="match status" value="1"/>
</dbReference>